<gene>
    <name evidence="1" type="ORF">MRB53_029050</name>
</gene>
<reference evidence="1 2" key="1">
    <citation type="journal article" date="2022" name="Hortic Res">
        <title>A haplotype resolved chromosomal level avocado genome allows analysis of novel avocado genes.</title>
        <authorList>
            <person name="Nath O."/>
            <person name="Fletcher S.J."/>
            <person name="Hayward A."/>
            <person name="Shaw L.M."/>
            <person name="Masouleh A.K."/>
            <person name="Furtado A."/>
            <person name="Henry R.J."/>
            <person name="Mitter N."/>
        </authorList>
    </citation>
    <scope>NUCLEOTIDE SEQUENCE [LARGE SCALE GENOMIC DNA]</scope>
    <source>
        <strain evidence="2">cv. Hass</strain>
    </source>
</reference>
<evidence type="ECO:0000313" key="2">
    <source>
        <dbReference type="Proteomes" id="UP001234297"/>
    </source>
</evidence>
<keyword evidence="2" id="KW-1185">Reference proteome</keyword>
<sequence length="245" mass="27783">MAKEMNLGKGKTIEVTRTNDDAWYAATIIRSMQKNGRISVEFQTLFSGDDRSKPLKEIVDLSHVRPLPPPDDFDLAFESGDEVDAFCNVGWKPGKISGVLENSSFLVILSNTHLAKAFGRSELRVHRDWIGGRWISSREQRKLEMDFGSGTPVEVRSDEEGFVGAWFAAKIVRAIDKNMFTVEYQNLRTDDDSQLLRETVYSQNIRPAPPDILESKSFRLLEEVDAWYNDGWTGSEGNGFELLRD</sequence>
<proteinExistence type="predicted"/>
<accession>A0ACC2KHG2</accession>
<comment type="caution">
    <text evidence="1">The sequence shown here is derived from an EMBL/GenBank/DDBJ whole genome shotgun (WGS) entry which is preliminary data.</text>
</comment>
<name>A0ACC2KHG2_PERAE</name>
<dbReference type="Proteomes" id="UP001234297">
    <property type="component" value="Chromosome 9"/>
</dbReference>
<organism evidence="1 2">
    <name type="scientific">Persea americana</name>
    <name type="common">Avocado</name>
    <dbReference type="NCBI Taxonomy" id="3435"/>
    <lineage>
        <taxon>Eukaryota</taxon>
        <taxon>Viridiplantae</taxon>
        <taxon>Streptophyta</taxon>
        <taxon>Embryophyta</taxon>
        <taxon>Tracheophyta</taxon>
        <taxon>Spermatophyta</taxon>
        <taxon>Magnoliopsida</taxon>
        <taxon>Magnoliidae</taxon>
        <taxon>Laurales</taxon>
        <taxon>Lauraceae</taxon>
        <taxon>Persea</taxon>
    </lineage>
</organism>
<protein>
    <submittedName>
        <fullName evidence="1">Uncharacterized protein</fullName>
    </submittedName>
</protein>
<dbReference type="EMBL" id="CM056817">
    <property type="protein sequence ID" value="KAJ8620521.1"/>
    <property type="molecule type" value="Genomic_DNA"/>
</dbReference>
<evidence type="ECO:0000313" key="1">
    <source>
        <dbReference type="EMBL" id="KAJ8620521.1"/>
    </source>
</evidence>